<feature type="transmembrane region" description="Helical" evidence="1">
    <location>
        <begin position="144"/>
        <end position="168"/>
    </location>
</feature>
<organism evidence="2 3">
    <name type="scientific">Arachis hypogaea</name>
    <name type="common">Peanut</name>
    <dbReference type="NCBI Taxonomy" id="3818"/>
    <lineage>
        <taxon>Eukaryota</taxon>
        <taxon>Viridiplantae</taxon>
        <taxon>Streptophyta</taxon>
        <taxon>Embryophyta</taxon>
        <taxon>Tracheophyta</taxon>
        <taxon>Spermatophyta</taxon>
        <taxon>Magnoliopsida</taxon>
        <taxon>eudicotyledons</taxon>
        <taxon>Gunneridae</taxon>
        <taxon>Pentapetalae</taxon>
        <taxon>rosids</taxon>
        <taxon>fabids</taxon>
        <taxon>Fabales</taxon>
        <taxon>Fabaceae</taxon>
        <taxon>Papilionoideae</taxon>
        <taxon>50 kb inversion clade</taxon>
        <taxon>dalbergioids sensu lato</taxon>
        <taxon>Dalbergieae</taxon>
        <taxon>Pterocarpus clade</taxon>
        <taxon>Arachis</taxon>
    </lineage>
</organism>
<protein>
    <submittedName>
        <fullName evidence="2">Uncharacterized protein</fullName>
    </submittedName>
</protein>
<comment type="caution">
    <text evidence="2">The sequence shown here is derived from an EMBL/GenBank/DDBJ whole genome shotgun (WGS) entry which is preliminary data.</text>
</comment>
<dbReference type="STRING" id="3818.A0A445CZA6"/>
<name>A0A445CZA6_ARAHY</name>
<dbReference type="Pfam" id="PF09696">
    <property type="entry name" value="Ctf8"/>
    <property type="match status" value="1"/>
</dbReference>
<keyword evidence="1" id="KW-1133">Transmembrane helix</keyword>
<gene>
    <name evidence="2" type="ORF">Ahy_A05g022004</name>
</gene>
<dbReference type="AlphaFoldDB" id="A0A445CZA6"/>
<dbReference type="Proteomes" id="UP000289738">
    <property type="component" value="Chromosome A05"/>
</dbReference>
<sequence length="239" mass="27388">MEIRVRCNCGEDKEEGRCKEWAIVELQGVVEPQPGFHDSLPNLQIGTLCRPSSQEVYTLTIGYHELTGSKVPLKKPMMVLKKVKHSPLDRGESSGCGEIELQVVGIIRHRILFKNRPKALISIIDSLKVFECSHVAWHENIKNLIIWCYAFGFGFGLVLAHLVFVTIWKGLHLFEEIRITIANNHSQHQRKDKSLSCWVLFLQIKLCDILSHFHTEITLDQKAVRNLKETLIIILFLLS</sequence>
<dbReference type="GO" id="GO:0007064">
    <property type="term" value="P:mitotic sister chromatid cohesion"/>
    <property type="evidence" value="ECO:0007669"/>
    <property type="project" value="InterPro"/>
</dbReference>
<accession>A0A445CZA6</accession>
<evidence type="ECO:0000256" key="1">
    <source>
        <dbReference type="SAM" id="Phobius"/>
    </source>
</evidence>
<keyword evidence="1" id="KW-0472">Membrane</keyword>
<proteinExistence type="predicted"/>
<evidence type="ECO:0000313" key="3">
    <source>
        <dbReference type="Proteomes" id="UP000289738"/>
    </source>
</evidence>
<dbReference type="EMBL" id="SDMP01000005">
    <property type="protein sequence ID" value="RYR56250.1"/>
    <property type="molecule type" value="Genomic_DNA"/>
</dbReference>
<evidence type="ECO:0000313" key="2">
    <source>
        <dbReference type="EMBL" id="RYR56250.1"/>
    </source>
</evidence>
<dbReference type="GO" id="GO:0031390">
    <property type="term" value="C:Ctf18 RFC-like complex"/>
    <property type="evidence" value="ECO:0007669"/>
    <property type="project" value="InterPro"/>
</dbReference>
<keyword evidence="1" id="KW-0812">Transmembrane</keyword>
<dbReference type="InterPro" id="IPR018607">
    <property type="entry name" value="Ctf8"/>
</dbReference>
<keyword evidence="3" id="KW-1185">Reference proteome</keyword>
<reference evidence="2 3" key="1">
    <citation type="submission" date="2019-01" db="EMBL/GenBank/DDBJ databases">
        <title>Sequencing of cultivated peanut Arachis hypogaea provides insights into genome evolution and oil improvement.</title>
        <authorList>
            <person name="Chen X."/>
        </authorList>
    </citation>
    <scope>NUCLEOTIDE SEQUENCE [LARGE SCALE GENOMIC DNA]</scope>
    <source>
        <strain evidence="3">cv. Fuhuasheng</strain>
        <tissue evidence="2">Leaves</tissue>
    </source>
</reference>
<dbReference type="PANTHER" id="PTHR47475:SF2">
    <property type="entry name" value="CHROMOSOME TRANSMISSION FIDELITY PROTEIN 8"/>
    <property type="match status" value="1"/>
</dbReference>
<dbReference type="PANTHER" id="PTHR47475">
    <property type="entry name" value="CHROMOSOME TRANSMISSION FIDELITY PROTEIN 8"/>
    <property type="match status" value="1"/>
</dbReference>